<keyword evidence="2" id="KW-1185">Reference proteome</keyword>
<dbReference type="Proteomes" id="UP000299102">
    <property type="component" value="Unassembled WGS sequence"/>
</dbReference>
<name>A0A4C1Y5L4_EUMVA</name>
<accession>A0A4C1Y5L4</accession>
<evidence type="ECO:0000313" key="2">
    <source>
        <dbReference type="Proteomes" id="UP000299102"/>
    </source>
</evidence>
<proteinExistence type="predicted"/>
<reference evidence="1 2" key="1">
    <citation type="journal article" date="2019" name="Commun. Biol.">
        <title>The bagworm genome reveals a unique fibroin gene that provides high tensile strength.</title>
        <authorList>
            <person name="Kono N."/>
            <person name="Nakamura H."/>
            <person name="Ohtoshi R."/>
            <person name="Tomita M."/>
            <person name="Numata K."/>
            <person name="Arakawa K."/>
        </authorList>
    </citation>
    <scope>NUCLEOTIDE SEQUENCE [LARGE SCALE GENOMIC DNA]</scope>
</reference>
<comment type="caution">
    <text evidence="1">The sequence shown here is derived from an EMBL/GenBank/DDBJ whole genome shotgun (WGS) entry which is preliminary data.</text>
</comment>
<sequence>MAISILALPLFLNALVLGHILIISSLIFTSELQLQALSAHPTRVMTVNVVNFANTKSETGGLTYFHGGDAYVALCPIRLTRSGIEPVGCSFYIDALNSRPALVRVHAYRTLSFDGPNMNYKSYRISCHDRNRFPPVSN</sequence>
<evidence type="ECO:0000313" key="1">
    <source>
        <dbReference type="EMBL" id="GBP70132.1"/>
    </source>
</evidence>
<organism evidence="1 2">
    <name type="scientific">Eumeta variegata</name>
    <name type="common">Bagworm moth</name>
    <name type="synonym">Eumeta japonica</name>
    <dbReference type="NCBI Taxonomy" id="151549"/>
    <lineage>
        <taxon>Eukaryota</taxon>
        <taxon>Metazoa</taxon>
        <taxon>Ecdysozoa</taxon>
        <taxon>Arthropoda</taxon>
        <taxon>Hexapoda</taxon>
        <taxon>Insecta</taxon>
        <taxon>Pterygota</taxon>
        <taxon>Neoptera</taxon>
        <taxon>Endopterygota</taxon>
        <taxon>Lepidoptera</taxon>
        <taxon>Glossata</taxon>
        <taxon>Ditrysia</taxon>
        <taxon>Tineoidea</taxon>
        <taxon>Psychidae</taxon>
        <taxon>Oiketicinae</taxon>
        <taxon>Eumeta</taxon>
    </lineage>
</organism>
<gene>
    <name evidence="1" type="ORF">EVAR_55452_1</name>
</gene>
<dbReference type="AlphaFoldDB" id="A0A4C1Y5L4"/>
<dbReference type="EMBL" id="BGZK01001064">
    <property type="protein sequence ID" value="GBP70132.1"/>
    <property type="molecule type" value="Genomic_DNA"/>
</dbReference>
<protein>
    <submittedName>
        <fullName evidence="1">Uncharacterized protein</fullName>
    </submittedName>
</protein>